<feature type="repeat" description="TPR" evidence="1">
    <location>
        <begin position="156"/>
        <end position="189"/>
    </location>
</feature>
<dbReference type="Gene3D" id="1.25.40.10">
    <property type="entry name" value="Tetratricopeptide repeat domain"/>
    <property type="match status" value="1"/>
</dbReference>
<proteinExistence type="predicted"/>
<dbReference type="PROSITE" id="PS50005">
    <property type="entry name" value="TPR"/>
    <property type="match status" value="3"/>
</dbReference>
<organism evidence="3 4">
    <name type="scientific">Pseudothauera nasutitermitis</name>
    <dbReference type="NCBI Taxonomy" id="2565930"/>
    <lineage>
        <taxon>Bacteria</taxon>
        <taxon>Pseudomonadati</taxon>
        <taxon>Pseudomonadota</taxon>
        <taxon>Betaproteobacteria</taxon>
        <taxon>Rhodocyclales</taxon>
        <taxon>Zoogloeaceae</taxon>
        <taxon>Pseudothauera</taxon>
    </lineage>
</organism>
<evidence type="ECO:0000313" key="4">
    <source>
        <dbReference type="Proteomes" id="UP000308430"/>
    </source>
</evidence>
<evidence type="ECO:0000313" key="3">
    <source>
        <dbReference type="EMBL" id="THF61827.1"/>
    </source>
</evidence>
<evidence type="ECO:0000256" key="1">
    <source>
        <dbReference type="PROSITE-ProRule" id="PRU00339"/>
    </source>
</evidence>
<feature type="chain" id="PRO_5020238626" evidence="2">
    <location>
        <begin position="22"/>
        <end position="269"/>
    </location>
</feature>
<comment type="caution">
    <text evidence="3">The sequence shown here is derived from an EMBL/GenBank/DDBJ whole genome shotgun (WGS) entry which is preliminary data.</text>
</comment>
<dbReference type="Pfam" id="PF13432">
    <property type="entry name" value="TPR_16"/>
    <property type="match status" value="2"/>
</dbReference>
<feature type="repeat" description="TPR" evidence="1">
    <location>
        <begin position="52"/>
        <end position="85"/>
    </location>
</feature>
<dbReference type="InterPro" id="IPR011990">
    <property type="entry name" value="TPR-like_helical_dom_sf"/>
</dbReference>
<keyword evidence="2" id="KW-0732">Signal</keyword>
<dbReference type="InterPro" id="IPR019734">
    <property type="entry name" value="TPR_rpt"/>
</dbReference>
<protein>
    <submittedName>
        <fullName evidence="3">Type IV pilus biogenesis/stability protein PilW</fullName>
    </submittedName>
</protein>
<dbReference type="PANTHER" id="PTHR12558:SF13">
    <property type="entry name" value="CELL DIVISION CYCLE PROTEIN 27 HOMOLOG"/>
    <property type="match status" value="1"/>
</dbReference>
<dbReference type="SMART" id="SM00028">
    <property type="entry name" value="TPR"/>
    <property type="match status" value="4"/>
</dbReference>
<name>A0A4S4AQ26_9RHOO</name>
<dbReference type="PANTHER" id="PTHR12558">
    <property type="entry name" value="CELL DIVISION CYCLE 16,23,27"/>
    <property type="match status" value="1"/>
</dbReference>
<dbReference type="NCBIfam" id="TIGR02521">
    <property type="entry name" value="type_IV_pilW"/>
    <property type="match status" value="1"/>
</dbReference>
<accession>A0A4S4AQ26</accession>
<dbReference type="OrthoDB" id="9814042at2"/>
<feature type="repeat" description="TPR" evidence="1">
    <location>
        <begin position="86"/>
        <end position="119"/>
    </location>
</feature>
<dbReference type="EMBL" id="SSOC01000008">
    <property type="protein sequence ID" value="THF61827.1"/>
    <property type="molecule type" value="Genomic_DNA"/>
</dbReference>
<reference evidence="3 4" key="1">
    <citation type="submission" date="2019-04" db="EMBL/GenBank/DDBJ databases">
        <title>Azoarcus nasutitermitis sp. nov. isolated from termite nest.</title>
        <authorList>
            <person name="Lin S.-Y."/>
            <person name="Hameed A."/>
            <person name="Hsu Y.-H."/>
            <person name="Young C.-C."/>
        </authorList>
    </citation>
    <scope>NUCLEOTIDE SEQUENCE [LARGE SCALE GENOMIC DNA]</scope>
    <source>
        <strain evidence="3 4">CC-YHH838</strain>
    </source>
</reference>
<dbReference type="RefSeq" id="WP_136349912.1">
    <property type="nucleotide sequence ID" value="NZ_SSOC01000008.1"/>
</dbReference>
<dbReference type="Proteomes" id="UP000308430">
    <property type="component" value="Unassembled WGS sequence"/>
</dbReference>
<feature type="signal peptide" evidence="2">
    <location>
        <begin position="1"/>
        <end position="21"/>
    </location>
</feature>
<gene>
    <name evidence="3" type="primary">pilW</name>
    <name evidence="3" type="ORF">E6C76_19390</name>
</gene>
<keyword evidence="4" id="KW-1185">Reference proteome</keyword>
<sequence>MMRFAAKLAAAMLALTLAACATTPGGSIGGSSPAADRPISDLTPATAAEARAKAHVELGMAYLQLGRFDIALDEAQIALQDDASYAPAFHLRGLVFMFVEDFAKAEESLSRALRQAPGDPEFNNSYGWFLCLRGREAEGLERLALAARNPYYRVPTRPHTNAGLCHLRKGDQAAAEQAFLRAVDADPSNVQALFELAAIAYRKGDYGSARIYLVRLHQQSEPTPETVWLGLRTERRLGNHDAEASYAAQLRSRFADSPQYGLMQQGRFE</sequence>
<dbReference type="AlphaFoldDB" id="A0A4S4AQ26"/>
<keyword evidence="1" id="KW-0802">TPR repeat</keyword>
<dbReference type="SUPFAM" id="SSF81901">
    <property type="entry name" value="HCP-like"/>
    <property type="match status" value="1"/>
</dbReference>
<dbReference type="InterPro" id="IPR013360">
    <property type="entry name" value="Pilus_4_PilW"/>
</dbReference>
<evidence type="ECO:0000256" key="2">
    <source>
        <dbReference type="SAM" id="SignalP"/>
    </source>
</evidence>
<dbReference type="PROSITE" id="PS51257">
    <property type="entry name" value="PROKAR_LIPOPROTEIN"/>
    <property type="match status" value="1"/>
</dbReference>